<dbReference type="InterPro" id="IPR001123">
    <property type="entry name" value="LeuE-type"/>
</dbReference>
<protein>
    <submittedName>
        <fullName evidence="7">Threonine efflux protein</fullName>
    </submittedName>
</protein>
<feature type="transmembrane region" description="Helical" evidence="6">
    <location>
        <begin position="67"/>
        <end position="88"/>
    </location>
</feature>
<gene>
    <name evidence="7" type="primary">rhtC_1</name>
    <name evidence="7" type="ORF">ROLI_018600</name>
</gene>
<organism evidence="7 8">
    <name type="scientific">Roseobacter fucihabitans</name>
    <dbReference type="NCBI Taxonomy" id="1537242"/>
    <lineage>
        <taxon>Bacteria</taxon>
        <taxon>Pseudomonadati</taxon>
        <taxon>Pseudomonadota</taxon>
        <taxon>Alphaproteobacteria</taxon>
        <taxon>Rhodobacterales</taxon>
        <taxon>Roseobacteraceae</taxon>
        <taxon>Roseobacter</taxon>
    </lineage>
</organism>
<reference evidence="8" key="2">
    <citation type="submission" date="2024-01" db="EMBL/GenBank/DDBJ databases">
        <title>Roseobacter fucihabitans sp. nov., isolated from the brown alga Fucus spiralis.</title>
        <authorList>
            <person name="Hahnke S."/>
            <person name="Berger M."/>
            <person name="Schlingloff A."/>
            <person name="Athale I."/>
            <person name="Neumann-Schaal M."/>
            <person name="Adenaya A."/>
            <person name="Poehlein A."/>
            <person name="Daniel R."/>
            <person name="Pertersen J."/>
            <person name="Brinkhoff T."/>
        </authorList>
    </citation>
    <scope>NUCLEOTIDE SEQUENCE [LARGE SCALE GENOMIC DNA]</scope>
    <source>
        <strain evidence="8">B14</strain>
    </source>
</reference>
<evidence type="ECO:0000256" key="1">
    <source>
        <dbReference type="ARBA" id="ARBA00004651"/>
    </source>
</evidence>
<evidence type="ECO:0000256" key="3">
    <source>
        <dbReference type="ARBA" id="ARBA00022692"/>
    </source>
</evidence>
<feature type="transmembrane region" description="Helical" evidence="6">
    <location>
        <begin position="6"/>
        <end position="28"/>
    </location>
</feature>
<feature type="transmembrane region" description="Helical" evidence="6">
    <location>
        <begin position="40"/>
        <end position="61"/>
    </location>
</feature>
<dbReference type="Pfam" id="PF01810">
    <property type="entry name" value="LysE"/>
    <property type="match status" value="1"/>
</dbReference>
<name>A0ABZ2BRW0_9RHOB</name>
<evidence type="ECO:0000256" key="5">
    <source>
        <dbReference type="ARBA" id="ARBA00023136"/>
    </source>
</evidence>
<keyword evidence="8" id="KW-1185">Reference proteome</keyword>
<keyword evidence="2" id="KW-1003">Cell membrane</keyword>
<dbReference type="Proteomes" id="UP001318682">
    <property type="component" value="Chromosome"/>
</dbReference>
<proteinExistence type="predicted"/>
<dbReference type="RefSeq" id="WP_187429930.1">
    <property type="nucleotide sequence ID" value="NZ_CP143423.1"/>
</dbReference>
<evidence type="ECO:0000313" key="8">
    <source>
        <dbReference type="Proteomes" id="UP001318682"/>
    </source>
</evidence>
<evidence type="ECO:0000256" key="2">
    <source>
        <dbReference type="ARBA" id="ARBA00022475"/>
    </source>
</evidence>
<comment type="subcellular location">
    <subcellularLocation>
        <location evidence="1">Cell membrane</location>
        <topology evidence="1">Multi-pass membrane protein</topology>
    </subcellularLocation>
</comment>
<evidence type="ECO:0000256" key="6">
    <source>
        <dbReference type="SAM" id="Phobius"/>
    </source>
</evidence>
<dbReference type="PANTHER" id="PTHR30086:SF20">
    <property type="entry name" value="ARGININE EXPORTER PROTEIN ARGO-RELATED"/>
    <property type="match status" value="1"/>
</dbReference>
<accession>A0ABZ2BRW0</accession>
<feature type="transmembrane region" description="Helical" evidence="6">
    <location>
        <begin position="146"/>
        <end position="168"/>
    </location>
</feature>
<keyword evidence="5 6" id="KW-0472">Membrane</keyword>
<reference evidence="7 8" key="1">
    <citation type="submission" date="2015-07" db="EMBL/GenBank/DDBJ databases">
        <authorList>
            <person name="Voget S."/>
            <person name="Dogs M."/>
            <person name="Brinkhoff T.H."/>
            <person name="Daniel R."/>
        </authorList>
    </citation>
    <scope>NUCLEOTIDE SEQUENCE [LARGE SCALE GENOMIC DNA]</scope>
    <source>
        <strain evidence="7 8">B14</strain>
    </source>
</reference>
<sequence length="201" mass="21255">MSVESLIAFNLVLMAAIASPGAALLYFIKTCVASGRAAGFATGLGLGLAAAGWTLAALLGLESLFALFPWAYTLLKITGALYLIWIAVQTWRHARDPVGEIDRPKGRALLSGLLVNIGNPKSMLFAAAVILVVFPQGLNAMEITLIVANHLALEVVFYGLFAVLLSSAPARRGYLNAKPILDRIAATLLGALGLRLLVERT</sequence>
<keyword evidence="3 6" id="KW-0812">Transmembrane</keyword>
<dbReference type="EMBL" id="CP143423">
    <property type="protein sequence ID" value="WVX48779.1"/>
    <property type="molecule type" value="Genomic_DNA"/>
</dbReference>
<evidence type="ECO:0000256" key="4">
    <source>
        <dbReference type="ARBA" id="ARBA00022989"/>
    </source>
</evidence>
<evidence type="ECO:0000313" key="7">
    <source>
        <dbReference type="EMBL" id="WVX48779.1"/>
    </source>
</evidence>
<keyword evidence="4 6" id="KW-1133">Transmembrane helix</keyword>
<dbReference type="PANTHER" id="PTHR30086">
    <property type="entry name" value="ARGININE EXPORTER PROTEIN ARGO"/>
    <property type="match status" value="1"/>
</dbReference>
<feature type="transmembrane region" description="Helical" evidence="6">
    <location>
        <begin position="109"/>
        <end position="134"/>
    </location>
</feature>